<proteinExistence type="predicted"/>
<dbReference type="InterPro" id="IPR013087">
    <property type="entry name" value="Znf_C2H2_type"/>
</dbReference>
<feature type="region of interest" description="Disordered" evidence="1">
    <location>
        <begin position="707"/>
        <end position="783"/>
    </location>
</feature>
<evidence type="ECO:0000313" key="3">
    <source>
        <dbReference type="EMBL" id="KAJ3740955.1"/>
    </source>
</evidence>
<feature type="region of interest" description="Disordered" evidence="1">
    <location>
        <begin position="173"/>
        <end position="258"/>
    </location>
</feature>
<feature type="compositionally biased region" description="Polar residues" evidence="1">
    <location>
        <begin position="725"/>
        <end position="735"/>
    </location>
</feature>
<feature type="domain" description="C2H2-type" evidence="2">
    <location>
        <begin position="977"/>
        <end position="1000"/>
    </location>
</feature>
<comment type="caution">
    <text evidence="3">The sequence shown here is derived from an EMBL/GenBank/DDBJ whole genome shotgun (WGS) entry which is preliminary data.</text>
</comment>
<evidence type="ECO:0000313" key="4">
    <source>
        <dbReference type="Proteomes" id="UP001142393"/>
    </source>
</evidence>
<feature type="compositionally biased region" description="Basic and acidic residues" evidence="1">
    <location>
        <begin position="574"/>
        <end position="585"/>
    </location>
</feature>
<evidence type="ECO:0000256" key="1">
    <source>
        <dbReference type="SAM" id="MobiDB-lite"/>
    </source>
</evidence>
<protein>
    <recommendedName>
        <fullName evidence="2">C2H2-type domain-containing protein</fullName>
    </recommendedName>
</protein>
<feature type="compositionally biased region" description="Polar residues" evidence="1">
    <location>
        <begin position="1137"/>
        <end position="1148"/>
    </location>
</feature>
<feature type="compositionally biased region" description="Low complexity" evidence="1">
    <location>
        <begin position="321"/>
        <end position="342"/>
    </location>
</feature>
<dbReference type="EMBL" id="JANVFU010000013">
    <property type="protein sequence ID" value="KAJ3740955.1"/>
    <property type="molecule type" value="Genomic_DNA"/>
</dbReference>
<gene>
    <name evidence="3" type="ORF">DFH05DRAFT_1507844</name>
</gene>
<feature type="region of interest" description="Disordered" evidence="1">
    <location>
        <begin position="837"/>
        <end position="880"/>
    </location>
</feature>
<name>A0A9W8TUM4_9AGAR</name>
<feature type="compositionally biased region" description="Polar residues" evidence="1">
    <location>
        <begin position="226"/>
        <end position="258"/>
    </location>
</feature>
<keyword evidence="4" id="KW-1185">Reference proteome</keyword>
<dbReference type="AlphaFoldDB" id="A0A9W8TUM4"/>
<organism evidence="3 4">
    <name type="scientific">Lentinula detonsa</name>
    <dbReference type="NCBI Taxonomy" id="2804962"/>
    <lineage>
        <taxon>Eukaryota</taxon>
        <taxon>Fungi</taxon>
        <taxon>Dikarya</taxon>
        <taxon>Basidiomycota</taxon>
        <taxon>Agaricomycotina</taxon>
        <taxon>Agaricomycetes</taxon>
        <taxon>Agaricomycetidae</taxon>
        <taxon>Agaricales</taxon>
        <taxon>Marasmiineae</taxon>
        <taxon>Omphalotaceae</taxon>
        <taxon>Lentinula</taxon>
    </lineage>
</organism>
<feature type="compositionally biased region" description="Polar residues" evidence="1">
    <location>
        <begin position="173"/>
        <end position="195"/>
    </location>
</feature>
<feature type="compositionally biased region" description="Low complexity" evidence="1">
    <location>
        <begin position="530"/>
        <end position="550"/>
    </location>
</feature>
<feature type="compositionally biased region" description="Polar residues" evidence="1">
    <location>
        <begin position="707"/>
        <end position="718"/>
    </location>
</feature>
<reference evidence="3 4" key="1">
    <citation type="journal article" date="2023" name="Proc. Natl. Acad. Sci. U.S.A.">
        <title>A global phylogenomic analysis of the shiitake genus Lentinula.</title>
        <authorList>
            <person name="Sierra-Patev S."/>
            <person name="Min B."/>
            <person name="Naranjo-Ortiz M."/>
            <person name="Looney B."/>
            <person name="Konkel Z."/>
            <person name="Slot J.C."/>
            <person name="Sakamoto Y."/>
            <person name="Steenwyk J.L."/>
            <person name="Rokas A."/>
            <person name="Carro J."/>
            <person name="Camarero S."/>
            <person name="Ferreira P."/>
            <person name="Molpeceres G."/>
            <person name="Ruiz-Duenas F.J."/>
            <person name="Serrano A."/>
            <person name="Henrissat B."/>
            <person name="Drula E."/>
            <person name="Hughes K.W."/>
            <person name="Mata J.L."/>
            <person name="Ishikawa N.K."/>
            <person name="Vargas-Isla R."/>
            <person name="Ushijima S."/>
            <person name="Smith C.A."/>
            <person name="Donoghue J."/>
            <person name="Ahrendt S."/>
            <person name="Andreopoulos W."/>
            <person name="He G."/>
            <person name="LaButti K."/>
            <person name="Lipzen A."/>
            <person name="Ng V."/>
            <person name="Riley R."/>
            <person name="Sandor L."/>
            <person name="Barry K."/>
            <person name="Martinez A.T."/>
            <person name="Xiao Y."/>
            <person name="Gibbons J.G."/>
            <person name="Terashima K."/>
            <person name="Grigoriev I.V."/>
            <person name="Hibbett D."/>
        </authorList>
    </citation>
    <scope>NUCLEOTIDE SEQUENCE [LARGE SCALE GENOMIC DNA]</scope>
    <source>
        <strain evidence="3 4">TFB7810</strain>
    </source>
</reference>
<feature type="compositionally biased region" description="Low complexity" evidence="1">
    <location>
        <begin position="211"/>
        <end position="225"/>
    </location>
</feature>
<dbReference type="SMART" id="SM00355">
    <property type="entry name" value="ZnF_C2H2"/>
    <property type="match status" value="2"/>
</dbReference>
<feature type="compositionally biased region" description="Polar residues" evidence="1">
    <location>
        <begin position="636"/>
        <end position="667"/>
    </location>
</feature>
<feature type="compositionally biased region" description="Polar residues" evidence="1">
    <location>
        <begin position="361"/>
        <end position="373"/>
    </location>
</feature>
<dbReference type="Proteomes" id="UP001142393">
    <property type="component" value="Unassembled WGS sequence"/>
</dbReference>
<dbReference type="PROSITE" id="PS00028">
    <property type="entry name" value="ZINC_FINGER_C2H2_1"/>
    <property type="match status" value="1"/>
</dbReference>
<feature type="compositionally biased region" description="Low complexity" evidence="1">
    <location>
        <begin position="481"/>
        <end position="502"/>
    </location>
</feature>
<feature type="compositionally biased region" description="Basic and acidic residues" evidence="1">
    <location>
        <begin position="863"/>
        <end position="872"/>
    </location>
</feature>
<feature type="region of interest" description="Disordered" evidence="1">
    <location>
        <begin position="479"/>
        <end position="592"/>
    </location>
</feature>
<feature type="region of interest" description="Disordered" evidence="1">
    <location>
        <begin position="318"/>
        <end position="373"/>
    </location>
</feature>
<sequence>MTNALRTFEQILQFIVVKMYYRPNQTEGSSHQPANTDQSPGLIVSNADLLTAGRIYLEDRQRKINEEQARLDMDAMQLAELARQEAIARLQAEVASGEEAKRKLEALRQGALVSSSSANSYQIATYEPTPSTTRIVPAEEEHRSPVNPNANWLRNSNISTTQSVTPSYSSNYQYQTQRSYPPGSGQQFIPAQSRPQVPALAHQHQQRQVYPSQSSTSAQPQQWTQLRQPPQSVRPSQLLQNQTYSQQPQHSFQRPSSLQISLPAPASQSQLHSLQAQTMNNNHQARGTMQSALPLQTQTSSPIGQQSATRELTTLNQAPLSQSKTGSVSSVTSASTSQQTSSRPANSAGWHTNGPIANLANPLSDTSQTMSSNQTMNAIQTPNAKTNLSSALAKLSGADQKRFSLIQTYAYHWLARAEVGATEKLLSTDLFIHSLDKSQVQIGVMVNDNFKPLHFLGWIQALRKLDLFQLQNSLQSASVRTSTATSGVKPTTTTSNTTISGTQVPSISKGTNEHTESLVKALNSAHEQPSTPISSLSGKGSSTTGSPRTPADANKKSLARDVLLALGSVKVKRQREGSGESDGRAGKRTALLPIPATQSKVANSDALMFSNFPAQAAALHYHPSIIMHPPVHQSPLAITSDQGKIPDQNQHKGTSASRQPESPQDNVNAVVKPLDNATQDTAVAGPSLPRLANLTESQHIQAIADSTTTVTPSVSQNAPVIPSPMLQSAPTTSPKASGSSERRARSASHTSHEFDEPPLFLPDTPSPSPPSAINADGDSLGLADSVIVGDSDYEVLDDHREESESRKGQADRKMIAVEIPPAPAWVRRDMGRRIRKVKSSQEEADEDEVRSFIEIYDSDEEPEPRRVKDKNSRRSQSSRLAVGEETDLFLPTHVRDPQELAVLEKSITRLQDCFCKWGGCEVILCSVKKLGQHMRTHVVESQQADRHGNPILCKICGKHEAHVPDHVENHAYHTLCCPYEECDESFRSSRKLFQHCLRYHRNDELLRASAEPFVAVQTESPPDTPSTLPSYMVVARAVTPHPISIQRHQLLGPWVLKNIMPPVDSVSLRRYLKAKHLGRVEVPTTSDEYEFLVGRSSHSCMPSRPAKIRDFGDLNSKQVSQLINGGMSFWQDETEQPTDFSEPRNSPLLSELPVDAGIPSGSSTDEPLLAGPIS</sequence>
<feature type="region of interest" description="Disordered" evidence="1">
    <location>
        <begin position="1133"/>
        <end position="1174"/>
    </location>
</feature>
<evidence type="ECO:0000259" key="2">
    <source>
        <dbReference type="PROSITE" id="PS00028"/>
    </source>
</evidence>
<feature type="compositionally biased region" description="Basic and acidic residues" evidence="1">
    <location>
        <begin position="740"/>
        <end position="755"/>
    </location>
</feature>
<accession>A0A9W8TUM4</accession>
<feature type="region of interest" description="Disordered" evidence="1">
    <location>
        <begin position="634"/>
        <end position="667"/>
    </location>
</feature>